<proteinExistence type="predicted"/>
<comment type="caution">
    <text evidence="2">The sequence shown here is derived from an EMBL/GenBank/DDBJ whole genome shotgun (WGS) entry which is preliminary data.</text>
</comment>
<gene>
    <name evidence="2" type="ORF">RRG08_028619</name>
</gene>
<name>A0AAE0Y527_9GAST</name>
<accession>A0AAE0Y527</accession>
<evidence type="ECO:0000256" key="1">
    <source>
        <dbReference type="SAM" id="MobiDB-lite"/>
    </source>
</evidence>
<dbReference type="EMBL" id="JAWDGP010006917">
    <property type="protein sequence ID" value="KAK3733100.1"/>
    <property type="molecule type" value="Genomic_DNA"/>
</dbReference>
<protein>
    <submittedName>
        <fullName evidence="2">Uncharacterized protein</fullName>
    </submittedName>
</protein>
<evidence type="ECO:0000313" key="2">
    <source>
        <dbReference type="EMBL" id="KAK3733100.1"/>
    </source>
</evidence>
<sequence length="75" mass="8045">MYISESSTSVPKVATTTKTENVPRSSHQAEKQDISFMTTGTTEIPVCPGTSHTVDLTDSVCSLPVSQVGTVWRSN</sequence>
<reference evidence="2" key="1">
    <citation type="journal article" date="2023" name="G3 (Bethesda)">
        <title>A reference genome for the long-term kleptoplast-retaining sea slug Elysia crispata morphotype clarki.</title>
        <authorList>
            <person name="Eastman K.E."/>
            <person name="Pendleton A.L."/>
            <person name="Shaikh M.A."/>
            <person name="Suttiyut T."/>
            <person name="Ogas R."/>
            <person name="Tomko P."/>
            <person name="Gavelis G."/>
            <person name="Widhalm J.R."/>
            <person name="Wisecaver J.H."/>
        </authorList>
    </citation>
    <scope>NUCLEOTIDE SEQUENCE</scope>
    <source>
        <strain evidence="2">ECLA1</strain>
    </source>
</reference>
<feature type="region of interest" description="Disordered" evidence="1">
    <location>
        <begin position="1"/>
        <end position="37"/>
    </location>
</feature>
<keyword evidence="3" id="KW-1185">Reference proteome</keyword>
<evidence type="ECO:0000313" key="3">
    <source>
        <dbReference type="Proteomes" id="UP001283361"/>
    </source>
</evidence>
<dbReference type="Proteomes" id="UP001283361">
    <property type="component" value="Unassembled WGS sequence"/>
</dbReference>
<dbReference type="AlphaFoldDB" id="A0AAE0Y527"/>
<feature type="compositionally biased region" description="Polar residues" evidence="1">
    <location>
        <begin position="1"/>
        <end position="26"/>
    </location>
</feature>
<organism evidence="2 3">
    <name type="scientific">Elysia crispata</name>
    <name type="common">lettuce slug</name>
    <dbReference type="NCBI Taxonomy" id="231223"/>
    <lineage>
        <taxon>Eukaryota</taxon>
        <taxon>Metazoa</taxon>
        <taxon>Spiralia</taxon>
        <taxon>Lophotrochozoa</taxon>
        <taxon>Mollusca</taxon>
        <taxon>Gastropoda</taxon>
        <taxon>Heterobranchia</taxon>
        <taxon>Euthyneura</taxon>
        <taxon>Panpulmonata</taxon>
        <taxon>Sacoglossa</taxon>
        <taxon>Placobranchoidea</taxon>
        <taxon>Plakobranchidae</taxon>
        <taxon>Elysia</taxon>
    </lineage>
</organism>